<dbReference type="Pfam" id="PF00685">
    <property type="entry name" value="Sulfotransfer_1"/>
    <property type="match status" value="1"/>
</dbReference>
<dbReference type="SUPFAM" id="SSF52540">
    <property type="entry name" value="P-loop containing nucleoside triphosphate hydrolases"/>
    <property type="match status" value="1"/>
</dbReference>
<dbReference type="PANTHER" id="PTHR11783">
    <property type="entry name" value="SULFOTRANSFERASE SULT"/>
    <property type="match status" value="1"/>
</dbReference>
<dbReference type="RefSeq" id="WP_119013722.1">
    <property type="nucleotide sequence ID" value="NZ_QXNC01000021.1"/>
</dbReference>
<evidence type="ECO:0000313" key="5">
    <source>
        <dbReference type="Proteomes" id="UP000295182"/>
    </source>
</evidence>
<keyword evidence="5" id="KW-1185">Reference proteome</keyword>
<dbReference type="EMBL" id="SLXH01000024">
    <property type="protein sequence ID" value="TCP15436.1"/>
    <property type="molecule type" value="Genomic_DNA"/>
</dbReference>
<evidence type="ECO:0000313" key="4">
    <source>
        <dbReference type="EMBL" id="TCP15436.1"/>
    </source>
</evidence>
<dbReference type="AlphaFoldDB" id="A0A4R2N4P9"/>
<keyword evidence="2 4" id="KW-0808">Transferase</keyword>
<evidence type="ECO:0000259" key="3">
    <source>
        <dbReference type="Pfam" id="PF00685"/>
    </source>
</evidence>
<dbReference type="OrthoDB" id="7838069at2"/>
<feature type="domain" description="Sulfotransferase" evidence="3">
    <location>
        <begin position="83"/>
        <end position="238"/>
    </location>
</feature>
<dbReference type="InterPro" id="IPR027417">
    <property type="entry name" value="P-loop_NTPase"/>
</dbReference>
<comment type="caution">
    <text evidence="4">The sequence shown here is derived from an EMBL/GenBank/DDBJ whole genome shotgun (WGS) entry which is preliminary data.</text>
</comment>
<organism evidence="4 5">
    <name type="scientific">Simplicispira metamorpha</name>
    <dbReference type="NCBI Taxonomy" id="80881"/>
    <lineage>
        <taxon>Bacteria</taxon>
        <taxon>Pseudomonadati</taxon>
        <taxon>Pseudomonadota</taxon>
        <taxon>Betaproteobacteria</taxon>
        <taxon>Burkholderiales</taxon>
        <taxon>Comamonadaceae</taxon>
        <taxon>Simplicispira</taxon>
    </lineage>
</organism>
<comment type="similarity">
    <text evidence="1">Belongs to the sulfotransferase 1 family.</text>
</comment>
<gene>
    <name evidence="4" type="ORF">EV674_12423</name>
</gene>
<name>A0A4R2N4P9_9BURK</name>
<dbReference type="GO" id="GO:0008146">
    <property type="term" value="F:sulfotransferase activity"/>
    <property type="evidence" value="ECO:0007669"/>
    <property type="project" value="InterPro"/>
</dbReference>
<accession>A0A4R2N4P9</accession>
<dbReference type="InterPro" id="IPR000863">
    <property type="entry name" value="Sulfotransferase_dom"/>
</dbReference>
<evidence type="ECO:0000256" key="2">
    <source>
        <dbReference type="ARBA" id="ARBA00022679"/>
    </source>
</evidence>
<proteinExistence type="inferred from homology"/>
<evidence type="ECO:0000256" key="1">
    <source>
        <dbReference type="ARBA" id="ARBA00005771"/>
    </source>
</evidence>
<dbReference type="Gene3D" id="3.40.50.300">
    <property type="entry name" value="P-loop containing nucleotide triphosphate hydrolases"/>
    <property type="match status" value="1"/>
</dbReference>
<protein>
    <submittedName>
        <fullName evidence="4">Sulfotransferase domain-containing protein</fullName>
    </submittedName>
</protein>
<dbReference type="Proteomes" id="UP000295182">
    <property type="component" value="Unassembled WGS sequence"/>
</dbReference>
<sequence length="310" mass="35031">MTEACAYTVDVVSPQFPCGAAWLANALLELQVPLPHLWGFETAAEWQDVGDGVSRYAAMHGPWRQTLASLWPGREFHFVQGVRPRFTHAFPWQLAPNQRTVWMVRDPRDALYSEWRRHQRNEGLSPAIDLPEFLRSPFLGGPVSVVDMLWLHLRAWQAVAQACPEQVLVLRFEDWKKRPVESLATVVRWIGVDACTEALQQACAASDVSRLQAIEQALALDDAQSRQFNRRGAVLEWEGTWPRSWYRAMGTEWLPLLHFLGYAPLQETGAPAPVCNLVEFLAWRGADGPQQRGAWTSALQPINAARRAST</sequence>
<reference evidence="4 5" key="1">
    <citation type="submission" date="2019-03" db="EMBL/GenBank/DDBJ databases">
        <title>Genomic Encyclopedia of Type Strains, Phase IV (KMG-IV): sequencing the most valuable type-strain genomes for metagenomic binning, comparative biology and taxonomic classification.</title>
        <authorList>
            <person name="Goeker M."/>
        </authorList>
    </citation>
    <scope>NUCLEOTIDE SEQUENCE [LARGE SCALE GENOMIC DNA]</scope>
    <source>
        <strain evidence="4 5">DSM 1837</strain>
    </source>
</reference>